<protein>
    <submittedName>
        <fullName evidence="1">Uncharacterized protein</fullName>
    </submittedName>
</protein>
<dbReference type="EMBL" id="CM001882">
    <property type="protein sequence ID" value="EOY06642.1"/>
    <property type="molecule type" value="Genomic_DNA"/>
</dbReference>
<keyword evidence="2" id="KW-1185">Reference proteome</keyword>
<dbReference type="HOGENOM" id="CLU_1879169_0_0_1"/>
<proteinExistence type="predicted"/>
<sequence length="136" mass="15221">MGVSPRRKSIGFQALNSEMDMDSLFCSIHFLWFVTRNCLIHDQRAKPKPILASVKGSLSSQESVETKTRFHGSFPVSLATLFPQEFERVEHDQNQEPVITNKAKNIINKSLIQPGVAATSFLGHRAPQTVSPVHHL</sequence>
<evidence type="ECO:0000313" key="1">
    <source>
        <dbReference type="EMBL" id="EOY06642.1"/>
    </source>
</evidence>
<dbReference type="Gramene" id="EOY06642">
    <property type="protein sequence ID" value="EOY06642"/>
    <property type="gene ID" value="TCM_021302"/>
</dbReference>
<accession>A0A061EQM4</accession>
<dbReference type="AlphaFoldDB" id="A0A061EQM4"/>
<dbReference type="Proteomes" id="UP000026915">
    <property type="component" value="Chromosome 4"/>
</dbReference>
<reference evidence="1 2" key="1">
    <citation type="journal article" date="2013" name="Genome Biol.">
        <title>The genome sequence of the most widely cultivated cacao type and its use to identify candidate genes regulating pod color.</title>
        <authorList>
            <person name="Motamayor J.C."/>
            <person name="Mockaitis K."/>
            <person name="Schmutz J."/>
            <person name="Haiminen N."/>
            <person name="Iii D.L."/>
            <person name="Cornejo O."/>
            <person name="Findley S.D."/>
            <person name="Zheng P."/>
            <person name="Utro F."/>
            <person name="Royaert S."/>
            <person name="Saski C."/>
            <person name="Jenkins J."/>
            <person name="Podicheti R."/>
            <person name="Zhao M."/>
            <person name="Scheffler B.E."/>
            <person name="Stack J.C."/>
            <person name="Feltus F.A."/>
            <person name="Mustiga G.M."/>
            <person name="Amores F."/>
            <person name="Phillips W."/>
            <person name="Marelli J.P."/>
            <person name="May G.D."/>
            <person name="Shapiro H."/>
            <person name="Ma J."/>
            <person name="Bustamante C.D."/>
            <person name="Schnell R.J."/>
            <person name="Main D."/>
            <person name="Gilbert D."/>
            <person name="Parida L."/>
            <person name="Kuhn D.N."/>
        </authorList>
    </citation>
    <scope>NUCLEOTIDE SEQUENCE [LARGE SCALE GENOMIC DNA]</scope>
    <source>
        <strain evidence="2">cv. Matina 1-6</strain>
    </source>
</reference>
<dbReference type="InParanoid" id="A0A061EQM4"/>
<gene>
    <name evidence="1" type="ORF">TCM_021302</name>
</gene>
<organism evidence="1 2">
    <name type="scientific">Theobroma cacao</name>
    <name type="common">Cacao</name>
    <name type="synonym">Cocoa</name>
    <dbReference type="NCBI Taxonomy" id="3641"/>
    <lineage>
        <taxon>Eukaryota</taxon>
        <taxon>Viridiplantae</taxon>
        <taxon>Streptophyta</taxon>
        <taxon>Embryophyta</taxon>
        <taxon>Tracheophyta</taxon>
        <taxon>Spermatophyta</taxon>
        <taxon>Magnoliopsida</taxon>
        <taxon>eudicotyledons</taxon>
        <taxon>Gunneridae</taxon>
        <taxon>Pentapetalae</taxon>
        <taxon>rosids</taxon>
        <taxon>malvids</taxon>
        <taxon>Malvales</taxon>
        <taxon>Malvaceae</taxon>
        <taxon>Byttnerioideae</taxon>
        <taxon>Theobroma</taxon>
    </lineage>
</organism>
<name>A0A061EQM4_THECC</name>
<evidence type="ECO:0000313" key="2">
    <source>
        <dbReference type="Proteomes" id="UP000026915"/>
    </source>
</evidence>